<dbReference type="InterPro" id="IPR035874">
    <property type="entry name" value="IDS"/>
</dbReference>
<gene>
    <name evidence="8" type="ORF">ACFFVB_14085</name>
</gene>
<evidence type="ECO:0000313" key="8">
    <source>
        <dbReference type="EMBL" id="MFB9054214.1"/>
    </source>
</evidence>
<evidence type="ECO:0000256" key="5">
    <source>
        <dbReference type="ARBA" id="ARBA00022801"/>
    </source>
</evidence>
<comment type="cofactor">
    <cofactor evidence="1">
        <name>Ca(2+)</name>
        <dbReference type="ChEBI" id="CHEBI:29108"/>
    </cofactor>
</comment>
<dbReference type="InterPro" id="IPR000917">
    <property type="entry name" value="Sulfatase_N"/>
</dbReference>
<name>A0ABV5F4A1_9FLAO</name>
<dbReference type="Gene3D" id="3.40.720.10">
    <property type="entry name" value="Alkaline Phosphatase, subunit A"/>
    <property type="match status" value="1"/>
</dbReference>
<proteinExistence type="inferred from homology"/>
<keyword evidence="9" id="KW-1185">Reference proteome</keyword>
<evidence type="ECO:0000256" key="1">
    <source>
        <dbReference type="ARBA" id="ARBA00001913"/>
    </source>
</evidence>
<dbReference type="Proteomes" id="UP001589605">
    <property type="component" value="Unassembled WGS sequence"/>
</dbReference>
<dbReference type="PANTHER" id="PTHR45953:SF1">
    <property type="entry name" value="IDURONATE 2-SULFATASE"/>
    <property type="match status" value="1"/>
</dbReference>
<dbReference type="PANTHER" id="PTHR45953">
    <property type="entry name" value="IDURONATE 2-SULFATASE"/>
    <property type="match status" value="1"/>
</dbReference>
<dbReference type="SUPFAM" id="SSF53649">
    <property type="entry name" value="Alkaline phosphatase-like"/>
    <property type="match status" value="1"/>
</dbReference>
<keyword evidence="5" id="KW-0378">Hydrolase</keyword>
<accession>A0ABV5F4A1</accession>
<comment type="similarity">
    <text evidence="2">Belongs to the sulfatase family.</text>
</comment>
<keyword evidence="3" id="KW-0479">Metal-binding</keyword>
<evidence type="ECO:0000256" key="3">
    <source>
        <dbReference type="ARBA" id="ARBA00022723"/>
    </source>
</evidence>
<evidence type="ECO:0000313" key="9">
    <source>
        <dbReference type="Proteomes" id="UP001589605"/>
    </source>
</evidence>
<dbReference type="Pfam" id="PF00884">
    <property type="entry name" value="Sulfatase"/>
    <property type="match status" value="1"/>
</dbReference>
<dbReference type="EMBL" id="JBHMEZ010000012">
    <property type="protein sequence ID" value="MFB9054214.1"/>
    <property type="molecule type" value="Genomic_DNA"/>
</dbReference>
<organism evidence="8 9">
    <name type="scientific">Formosa undariae</name>
    <dbReference type="NCBI Taxonomy" id="1325436"/>
    <lineage>
        <taxon>Bacteria</taxon>
        <taxon>Pseudomonadati</taxon>
        <taxon>Bacteroidota</taxon>
        <taxon>Flavobacteriia</taxon>
        <taxon>Flavobacteriales</taxon>
        <taxon>Flavobacteriaceae</taxon>
        <taxon>Formosa</taxon>
    </lineage>
</organism>
<protein>
    <submittedName>
        <fullName evidence="8">Sulfatase</fullName>
    </submittedName>
</protein>
<keyword evidence="6" id="KW-0106">Calcium</keyword>
<sequence>MKLIFILLITSVCFTSCSSSKKVKVEEKPNVLFIAVDDLNDWAGYMGNNQTKTPKMDVLASQGTFFNSAHCQYAVCGPSRASVMSGMYYHSLGFGVEGGIQREDEEIVNAVKKKGSSLIYEYFSDYGYKTMAGGKLLHHHVPEETVDVSNGRGSWDFNLDENGKKKRLNWFGSKGLLDWGPISKPEHEMSDYKTAEWAVDQLSQKHDKPFFLMTGFLRPHTPLYVQQKYLDMYPLDEIELPPYKEDDYNDIPKAAEAVWNSYPDVPWAIKNNQWRKMVQAYMACITFTDTQVGKILDALEKSPYRDNTIVVLWSDHGFHMGEKSRFQKHTAWDRSTKVPLIIKDPRFGSTKPIEANVQLIDLYPTLLDLCGLPENKKVEGRSLVPLLKNPDVTWDYPAYTFRREVYATVKYDTYRFTEYYDGSQELYNHENDPNEWDNLVLSTTDKYKDIIDHMHGLLEKSDVILGYDESKQR</sequence>
<dbReference type="RefSeq" id="WP_382383691.1">
    <property type="nucleotide sequence ID" value="NZ_JBHMEZ010000012.1"/>
</dbReference>
<evidence type="ECO:0000256" key="6">
    <source>
        <dbReference type="ARBA" id="ARBA00022837"/>
    </source>
</evidence>
<evidence type="ECO:0000256" key="4">
    <source>
        <dbReference type="ARBA" id="ARBA00022729"/>
    </source>
</evidence>
<feature type="domain" description="Sulfatase N-terminal" evidence="7">
    <location>
        <begin position="29"/>
        <end position="371"/>
    </location>
</feature>
<keyword evidence="4" id="KW-0732">Signal</keyword>
<reference evidence="8 9" key="1">
    <citation type="submission" date="2024-09" db="EMBL/GenBank/DDBJ databases">
        <authorList>
            <person name="Sun Q."/>
            <person name="Mori K."/>
        </authorList>
    </citation>
    <scope>NUCLEOTIDE SEQUENCE [LARGE SCALE GENOMIC DNA]</scope>
    <source>
        <strain evidence="8 9">CECT 8286</strain>
    </source>
</reference>
<dbReference type="InterPro" id="IPR017850">
    <property type="entry name" value="Alkaline_phosphatase_core_sf"/>
</dbReference>
<dbReference type="CDD" id="cd16030">
    <property type="entry name" value="iduronate-2-sulfatase"/>
    <property type="match status" value="1"/>
</dbReference>
<evidence type="ECO:0000256" key="2">
    <source>
        <dbReference type="ARBA" id="ARBA00008779"/>
    </source>
</evidence>
<comment type="caution">
    <text evidence="8">The sequence shown here is derived from an EMBL/GenBank/DDBJ whole genome shotgun (WGS) entry which is preliminary data.</text>
</comment>
<evidence type="ECO:0000259" key="7">
    <source>
        <dbReference type="Pfam" id="PF00884"/>
    </source>
</evidence>